<comment type="function">
    <text evidence="1">Catalyzes the phosphorylation of the beta-carboxyl group of aspartic acid with ATP to yield 4-phospho-L-aspartate, which is involved in the branched biosynthetic pathway leading to the biosynthesis of amino acids threonine, isoleucine and methionine.</text>
</comment>
<evidence type="ECO:0000256" key="3">
    <source>
        <dbReference type="ARBA" id="ARBA00004986"/>
    </source>
</evidence>
<dbReference type="CDD" id="cd04916">
    <property type="entry name" value="ACT_AKiii-YclM-BS_2"/>
    <property type="match status" value="1"/>
</dbReference>
<proteinExistence type="inferred from homology"/>
<evidence type="ECO:0000259" key="16">
    <source>
        <dbReference type="PROSITE" id="PS51671"/>
    </source>
</evidence>
<comment type="pathway">
    <text evidence="3 15">Amino-acid biosynthesis; L-methionine biosynthesis via de novo pathway; L-homoserine from L-aspartate: step 1/3.</text>
</comment>
<keyword evidence="8 14" id="KW-0418">Kinase</keyword>
<comment type="caution">
    <text evidence="17">The sequence shown here is derived from an EMBL/GenBank/DDBJ whole genome shotgun (WGS) entry which is preliminary data.</text>
</comment>
<dbReference type="InterPro" id="IPR036393">
    <property type="entry name" value="AceGlu_kinase-like_sf"/>
</dbReference>
<dbReference type="InterPro" id="IPR001341">
    <property type="entry name" value="Asp_kinase"/>
</dbReference>
<dbReference type="PANTHER" id="PTHR21499:SF67">
    <property type="entry name" value="ASPARTOKINASE 3"/>
    <property type="match status" value="1"/>
</dbReference>
<dbReference type="Gene3D" id="3.40.1160.10">
    <property type="entry name" value="Acetylglutamate kinase-like"/>
    <property type="match status" value="1"/>
</dbReference>
<keyword evidence="6 14" id="KW-0808">Transferase</keyword>
<dbReference type="NCBIfam" id="TIGR00657">
    <property type="entry name" value="asp_kinases"/>
    <property type="match status" value="1"/>
</dbReference>
<dbReference type="GO" id="GO:0009090">
    <property type="term" value="P:homoserine biosynthetic process"/>
    <property type="evidence" value="ECO:0007669"/>
    <property type="project" value="TreeGrafter"/>
</dbReference>
<evidence type="ECO:0000256" key="5">
    <source>
        <dbReference type="ARBA" id="ARBA00010122"/>
    </source>
</evidence>
<feature type="binding site" evidence="13">
    <location>
        <begin position="206"/>
        <end position="207"/>
    </location>
    <ligand>
        <name>ATP</name>
        <dbReference type="ChEBI" id="CHEBI:30616"/>
    </ligand>
</feature>
<dbReference type="UniPathway" id="UPA00034">
    <property type="reaction ID" value="UER00015"/>
</dbReference>
<keyword evidence="7 13" id="KW-0547">Nucleotide-binding</keyword>
<dbReference type="PIRSF" id="PIRSF000726">
    <property type="entry name" value="Asp_kin"/>
    <property type="match status" value="1"/>
</dbReference>
<name>A0A2G3DZC7_9FIRM</name>
<feature type="domain" description="ACT" evidence="16">
    <location>
        <begin position="376"/>
        <end position="439"/>
    </location>
</feature>
<dbReference type="GO" id="GO:0019877">
    <property type="term" value="P:diaminopimelate biosynthetic process"/>
    <property type="evidence" value="ECO:0007669"/>
    <property type="project" value="UniProtKB-KW"/>
</dbReference>
<feature type="binding site" evidence="13">
    <location>
        <begin position="6"/>
        <end position="9"/>
    </location>
    <ligand>
        <name>ATP</name>
        <dbReference type="ChEBI" id="CHEBI:30616"/>
    </ligand>
</feature>
<dbReference type="AlphaFoldDB" id="A0A2G3DZC7"/>
<dbReference type="PROSITE" id="PS51671">
    <property type="entry name" value="ACT"/>
    <property type="match status" value="1"/>
</dbReference>
<reference evidence="17 18" key="2">
    <citation type="submission" date="2017-10" db="EMBL/GenBank/DDBJ databases">
        <authorList>
            <person name="Banno H."/>
            <person name="Chua N.-H."/>
        </authorList>
    </citation>
    <scope>NUCLEOTIDE SEQUENCE [LARGE SCALE GENOMIC DNA]</scope>
    <source>
        <strain evidence="17 18">JK623</strain>
    </source>
</reference>
<dbReference type="Pfam" id="PF22468">
    <property type="entry name" value="ACT_9"/>
    <property type="match status" value="1"/>
</dbReference>
<evidence type="ECO:0000256" key="12">
    <source>
        <dbReference type="ARBA" id="ARBA00047872"/>
    </source>
</evidence>
<dbReference type="InterPro" id="IPR045865">
    <property type="entry name" value="ACT-like_dom_sf"/>
</dbReference>
<evidence type="ECO:0000256" key="13">
    <source>
        <dbReference type="PIRSR" id="PIRSR000726-1"/>
    </source>
</evidence>
<evidence type="ECO:0000313" key="17">
    <source>
        <dbReference type="EMBL" id="PHU36388.1"/>
    </source>
</evidence>
<comment type="similarity">
    <text evidence="5 14">Belongs to the aspartokinase family.</text>
</comment>
<keyword evidence="15" id="KW-0028">Amino-acid biosynthesis</keyword>
<dbReference type="InterPro" id="IPR001048">
    <property type="entry name" value="Asp/Glu/Uridylate_kinase"/>
</dbReference>
<evidence type="ECO:0000256" key="9">
    <source>
        <dbReference type="ARBA" id="ARBA00022840"/>
    </source>
</evidence>
<dbReference type="EMBL" id="PDYG01000134">
    <property type="protein sequence ID" value="PHU36388.1"/>
    <property type="molecule type" value="Genomic_DNA"/>
</dbReference>
<keyword evidence="18" id="KW-1185">Reference proteome</keyword>
<dbReference type="SUPFAM" id="SSF53633">
    <property type="entry name" value="Carbamate kinase-like"/>
    <property type="match status" value="1"/>
</dbReference>
<dbReference type="InterPro" id="IPR005260">
    <property type="entry name" value="Asp_kin_monofn"/>
</dbReference>
<reference evidence="17 18" key="1">
    <citation type="submission" date="2017-10" db="EMBL/GenBank/DDBJ databases">
        <title>Resolving the taxonomy of Roseburia spp., Eubacterium rectale and Agathobacter spp. through phylogenomic analysis.</title>
        <authorList>
            <person name="Sheridan P.O."/>
            <person name="Walker A.W."/>
            <person name="Duncan S.H."/>
            <person name="Scott K.P."/>
            <person name="Toole P.W.O."/>
            <person name="Luis P."/>
            <person name="Flint H.J."/>
        </authorList>
    </citation>
    <scope>NUCLEOTIDE SEQUENCE [LARGE SCALE GENOMIC DNA]</scope>
    <source>
        <strain evidence="17 18">JK623</strain>
    </source>
</reference>
<dbReference type="InterPro" id="IPR018042">
    <property type="entry name" value="Aspartate_kinase_CS"/>
</dbReference>
<dbReference type="EC" id="2.7.2.4" evidence="14"/>
<dbReference type="PANTHER" id="PTHR21499">
    <property type="entry name" value="ASPARTATE KINASE"/>
    <property type="match status" value="1"/>
</dbReference>
<evidence type="ECO:0000313" key="18">
    <source>
        <dbReference type="Proteomes" id="UP000224563"/>
    </source>
</evidence>
<evidence type="ECO:0000256" key="11">
    <source>
        <dbReference type="ARBA" id="ARBA00023154"/>
    </source>
</evidence>
<dbReference type="Pfam" id="PF00696">
    <property type="entry name" value="AA_kinase"/>
    <property type="match status" value="1"/>
</dbReference>
<organism evidence="17 18">
    <name type="scientific">Agathobacter ruminis</name>
    <dbReference type="NCBI Taxonomy" id="1712665"/>
    <lineage>
        <taxon>Bacteria</taxon>
        <taxon>Bacillati</taxon>
        <taxon>Bacillota</taxon>
        <taxon>Clostridia</taxon>
        <taxon>Lachnospirales</taxon>
        <taxon>Lachnospiraceae</taxon>
        <taxon>Agathobacter</taxon>
    </lineage>
</organism>
<comment type="catalytic activity">
    <reaction evidence="12 14">
        <text>L-aspartate + ATP = 4-phospho-L-aspartate + ADP</text>
        <dbReference type="Rhea" id="RHEA:23776"/>
        <dbReference type="ChEBI" id="CHEBI:29991"/>
        <dbReference type="ChEBI" id="CHEBI:30616"/>
        <dbReference type="ChEBI" id="CHEBI:57535"/>
        <dbReference type="ChEBI" id="CHEBI:456216"/>
        <dbReference type="EC" id="2.7.2.4"/>
    </reaction>
</comment>
<evidence type="ECO:0000256" key="6">
    <source>
        <dbReference type="ARBA" id="ARBA00022679"/>
    </source>
</evidence>
<keyword evidence="9 13" id="KW-0067">ATP-binding</keyword>
<dbReference type="PROSITE" id="PS00324">
    <property type="entry name" value="ASPARTOKINASE"/>
    <property type="match status" value="1"/>
</dbReference>
<dbReference type="GO" id="GO:0009088">
    <property type="term" value="P:threonine biosynthetic process"/>
    <property type="evidence" value="ECO:0007669"/>
    <property type="project" value="UniProtKB-UniPathway"/>
</dbReference>
<dbReference type="InterPro" id="IPR054352">
    <property type="entry name" value="ACT_Aspartokinase"/>
</dbReference>
<feature type="binding site" evidence="13">
    <location>
        <position position="217"/>
    </location>
    <ligand>
        <name>ATP</name>
        <dbReference type="ChEBI" id="CHEBI:30616"/>
    </ligand>
</feature>
<evidence type="ECO:0000256" key="15">
    <source>
        <dbReference type="RuleBase" id="RU004249"/>
    </source>
</evidence>
<evidence type="ECO:0000256" key="7">
    <source>
        <dbReference type="ARBA" id="ARBA00022741"/>
    </source>
</evidence>
<dbReference type="FunFam" id="3.30.2130.10:FF:000001">
    <property type="entry name" value="Bifunctional aspartokinase/homoserine dehydrogenase"/>
    <property type="match status" value="1"/>
</dbReference>
<dbReference type="SUPFAM" id="SSF55021">
    <property type="entry name" value="ACT-like"/>
    <property type="match status" value="2"/>
</dbReference>
<dbReference type="Proteomes" id="UP000224563">
    <property type="component" value="Unassembled WGS sequence"/>
</dbReference>
<evidence type="ECO:0000256" key="10">
    <source>
        <dbReference type="ARBA" id="ARBA00022915"/>
    </source>
</evidence>
<feature type="binding site" evidence="13">
    <location>
        <position position="50"/>
    </location>
    <ligand>
        <name>substrate</name>
    </ligand>
</feature>
<comment type="pathway">
    <text evidence="2 15">Amino-acid biosynthesis; L-lysine biosynthesis via DAP pathway; (S)-tetrahydrodipicolinate from L-aspartate: step 1/4.</text>
</comment>
<evidence type="ECO:0000256" key="14">
    <source>
        <dbReference type="RuleBase" id="RU003448"/>
    </source>
</evidence>
<dbReference type="UniPathway" id="UPA00051">
    <property type="reaction ID" value="UER00462"/>
</dbReference>
<dbReference type="CDD" id="cd04911">
    <property type="entry name" value="ACT_AKiii-YclM-BS_1"/>
    <property type="match status" value="1"/>
</dbReference>
<dbReference type="Gene3D" id="3.30.2130.10">
    <property type="entry name" value="VC0802-like"/>
    <property type="match status" value="1"/>
</dbReference>
<comment type="pathway">
    <text evidence="4 15">Amino-acid biosynthesis; L-threonine biosynthesis; L-threonine from L-aspartate: step 1/5.</text>
</comment>
<dbReference type="GO" id="GO:0009089">
    <property type="term" value="P:lysine biosynthetic process via diaminopimelate"/>
    <property type="evidence" value="ECO:0007669"/>
    <property type="project" value="UniProtKB-UniPathway"/>
</dbReference>
<dbReference type="GO" id="GO:0005829">
    <property type="term" value="C:cytosol"/>
    <property type="evidence" value="ECO:0007669"/>
    <property type="project" value="TreeGrafter"/>
</dbReference>
<accession>A0A2G3DZC7</accession>
<evidence type="ECO:0000256" key="1">
    <source>
        <dbReference type="ARBA" id="ARBA00003121"/>
    </source>
</evidence>
<evidence type="ECO:0000256" key="8">
    <source>
        <dbReference type="ARBA" id="ARBA00022777"/>
    </source>
</evidence>
<feature type="binding site" evidence="13">
    <location>
        <position position="115"/>
    </location>
    <ligand>
        <name>substrate</name>
    </ligand>
</feature>
<sequence length="439" mass="48294">MIKVVKFGGSSLASAEQFAKVGDIIRADESRKYVVPSAPGKRHGKDTKVTDMLYACYAKAEAGEDFRVDLMKIKERYDSIINGLGVKTVLDEEFKTISQNFKDKIGVDYAASRGEYLNGIIMADYLGYEFIDAAEVIRFDEEGNFDAETTDKILSKRLAKTERAVVPGFYGAYEDGRVKTFSRGGSDITGSIVAKACHASMYENWTDVSGCLVTDPRIIENPKPIKVITYRELRELSYMGASVLHEDAVFPVRKAGIPINIRNTNDPDADGTLIVDSTVQKPEYTITGIAGKKGFVAVSIDKDMMNAEVGFCRKALEAFEENGISIEHMPSGIDTMTVFVHQAEFEGKEQQVISAIRRNTHPDVIELESDLALIAVVGRGMRSTRGTAGRIFSALAHSNINVRMIDQGSSELNIIIGVANSDFEAAIKSIYDIFVVTRL</sequence>
<keyword evidence="11" id="KW-0457">Lysine biosynthesis</keyword>
<protein>
    <recommendedName>
        <fullName evidence="14">Aspartokinase</fullName>
        <ecNumber evidence="14">2.7.2.4</ecNumber>
    </recommendedName>
</protein>
<evidence type="ECO:0000256" key="4">
    <source>
        <dbReference type="ARBA" id="ARBA00005139"/>
    </source>
</evidence>
<dbReference type="NCBIfam" id="NF006540">
    <property type="entry name" value="PRK09034.1"/>
    <property type="match status" value="1"/>
</dbReference>
<dbReference type="GO" id="GO:0004072">
    <property type="term" value="F:aspartate kinase activity"/>
    <property type="evidence" value="ECO:0007669"/>
    <property type="project" value="UniProtKB-EC"/>
</dbReference>
<keyword evidence="10" id="KW-0220">Diaminopimelate biosynthesis</keyword>
<dbReference type="RefSeq" id="WP_099386921.1">
    <property type="nucleotide sequence ID" value="NZ_JANSWH010000041.1"/>
</dbReference>
<dbReference type="UniPathway" id="UPA00050">
    <property type="reaction ID" value="UER00461"/>
</dbReference>
<gene>
    <name evidence="17" type="ORF">CSX02_12465</name>
</gene>
<dbReference type="GO" id="GO:0005524">
    <property type="term" value="F:ATP binding"/>
    <property type="evidence" value="ECO:0007669"/>
    <property type="project" value="UniProtKB-KW"/>
</dbReference>
<dbReference type="InterPro" id="IPR002912">
    <property type="entry name" value="ACT_dom"/>
</dbReference>
<evidence type="ECO:0000256" key="2">
    <source>
        <dbReference type="ARBA" id="ARBA00004766"/>
    </source>
</evidence>